<dbReference type="InterPro" id="IPR002156">
    <property type="entry name" value="RNaseH_domain"/>
</dbReference>
<gene>
    <name evidence="2" type="ORF">CARUB_v10015941mg</name>
</gene>
<dbReference type="InterPro" id="IPR036397">
    <property type="entry name" value="RNaseH_sf"/>
</dbReference>
<dbReference type="EMBL" id="KB870807">
    <property type="protein sequence ID" value="EOA32644.1"/>
    <property type="molecule type" value="Genomic_DNA"/>
</dbReference>
<sequence>MFLGKAFRNALPEGAVLEHRSIQADTAYKRCGDKEDILHISLKCSFAGNVWDLFPALYKPQAAIITSVKELLGVVKTLLILPQVGLGWAPVYPWILWFLWKARNLLLFDNRCGTEVETVLRALTEAKNWEKAKLLQISKSPSPRKELSPPVVEEAFSIFSYASWKVSTRVGGFGWILRDPHKRIALQASSTLAMEPAIKSALALCVSSVAYFSECKELVLLLQSDGYVTEMDGVLANIAMLCSSFSSVSFHFIPRADNFVADALARAAASSAPYPLVKYLFGVLV</sequence>
<proteinExistence type="predicted"/>
<dbReference type="GO" id="GO:0004523">
    <property type="term" value="F:RNA-DNA hybrid ribonuclease activity"/>
    <property type="evidence" value="ECO:0007669"/>
    <property type="project" value="InterPro"/>
</dbReference>
<dbReference type="eggNOG" id="KOG1075">
    <property type="taxonomic scope" value="Eukaryota"/>
</dbReference>
<dbReference type="AlphaFoldDB" id="R0HS76"/>
<accession>R0HS76</accession>
<evidence type="ECO:0000259" key="1">
    <source>
        <dbReference type="Pfam" id="PF13456"/>
    </source>
</evidence>
<protein>
    <recommendedName>
        <fullName evidence="1">RNase H type-1 domain-containing protein</fullName>
    </recommendedName>
</protein>
<feature type="domain" description="RNase H type-1" evidence="1">
    <location>
        <begin position="162"/>
        <end position="268"/>
    </location>
</feature>
<dbReference type="PANTHER" id="PTHR47074">
    <property type="entry name" value="BNAC02G40300D PROTEIN"/>
    <property type="match status" value="1"/>
</dbReference>
<reference evidence="3" key="1">
    <citation type="journal article" date="2013" name="Nat. Genet.">
        <title>The Capsella rubella genome and the genomic consequences of rapid mating system evolution.</title>
        <authorList>
            <person name="Slotte T."/>
            <person name="Hazzouri K.M."/>
            <person name="Agren J.A."/>
            <person name="Koenig D."/>
            <person name="Maumus F."/>
            <person name="Guo Y.L."/>
            <person name="Steige K."/>
            <person name="Platts A.E."/>
            <person name="Escobar J.S."/>
            <person name="Newman L.K."/>
            <person name="Wang W."/>
            <person name="Mandakova T."/>
            <person name="Vello E."/>
            <person name="Smith L.M."/>
            <person name="Henz S.R."/>
            <person name="Steffen J."/>
            <person name="Takuno S."/>
            <person name="Brandvain Y."/>
            <person name="Coop G."/>
            <person name="Andolfatto P."/>
            <person name="Hu T.T."/>
            <person name="Blanchette M."/>
            <person name="Clark R.M."/>
            <person name="Quesneville H."/>
            <person name="Nordborg M."/>
            <person name="Gaut B.S."/>
            <person name="Lysak M.A."/>
            <person name="Jenkins J."/>
            <person name="Grimwood J."/>
            <person name="Chapman J."/>
            <person name="Prochnik S."/>
            <person name="Shu S."/>
            <person name="Rokhsar D."/>
            <person name="Schmutz J."/>
            <person name="Weigel D."/>
            <person name="Wright S.I."/>
        </authorList>
    </citation>
    <scope>NUCLEOTIDE SEQUENCE [LARGE SCALE GENOMIC DNA]</scope>
    <source>
        <strain evidence="3">cv. Monte Gargano</strain>
    </source>
</reference>
<dbReference type="GO" id="GO:0003676">
    <property type="term" value="F:nucleic acid binding"/>
    <property type="evidence" value="ECO:0007669"/>
    <property type="project" value="InterPro"/>
</dbReference>
<evidence type="ECO:0000313" key="3">
    <source>
        <dbReference type="Proteomes" id="UP000029121"/>
    </source>
</evidence>
<organism evidence="2 3">
    <name type="scientific">Capsella rubella</name>
    <dbReference type="NCBI Taxonomy" id="81985"/>
    <lineage>
        <taxon>Eukaryota</taxon>
        <taxon>Viridiplantae</taxon>
        <taxon>Streptophyta</taxon>
        <taxon>Embryophyta</taxon>
        <taxon>Tracheophyta</taxon>
        <taxon>Spermatophyta</taxon>
        <taxon>Magnoliopsida</taxon>
        <taxon>eudicotyledons</taxon>
        <taxon>Gunneridae</taxon>
        <taxon>Pentapetalae</taxon>
        <taxon>rosids</taxon>
        <taxon>malvids</taxon>
        <taxon>Brassicales</taxon>
        <taxon>Brassicaceae</taxon>
        <taxon>Camelineae</taxon>
        <taxon>Capsella</taxon>
    </lineage>
</organism>
<dbReference type="Proteomes" id="UP000029121">
    <property type="component" value="Unassembled WGS sequence"/>
</dbReference>
<dbReference type="SUPFAM" id="SSF53098">
    <property type="entry name" value="Ribonuclease H-like"/>
    <property type="match status" value="1"/>
</dbReference>
<dbReference type="InterPro" id="IPR052929">
    <property type="entry name" value="RNase_H-like_EbsB-rel"/>
</dbReference>
<evidence type="ECO:0000313" key="2">
    <source>
        <dbReference type="EMBL" id="EOA32644.1"/>
    </source>
</evidence>
<keyword evidence="3" id="KW-1185">Reference proteome</keyword>
<name>R0HS76_9BRAS</name>
<dbReference type="PANTHER" id="PTHR47074:SF49">
    <property type="entry name" value="POLYNUCLEOTIDYL TRANSFERASE, RIBONUCLEASE H-LIKE SUPERFAMILY PROTEIN"/>
    <property type="match status" value="1"/>
</dbReference>
<dbReference type="InterPro" id="IPR012337">
    <property type="entry name" value="RNaseH-like_sf"/>
</dbReference>
<dbReference type="Pfam" id="PF13456">
    <property type="entry name" value="RVT_3"/>
    <property type="match status" value="1"/>
</dbReference>
<dbReference type="Gene3D" id="3.30.420.10">
    <property type="entry name" value="Ribonuclease H-like superfamily/Ribonuclease H"/>
    <property type="match status" value="1"/>
</dbReference>